<gene>
    <name evidence="6" type="ORF">BGE01nite_35640</name>
</gene>
<reference evidence="6 7" key="1">
    <citation type="submission" date="2019-07" db="EMBL/GenBank/DDBJ databases">
        <title>Whole genome shotgun sequence of Brevifollis gellanilyticus NBRC 108608.</title>
        <authorList>
            <person name="Hosoyama A."/>
            <person name="Uohara A."/>
            <person name="Ohji S."/>
            <person name="Ichikawa N."/>
        </authorList>
    </citation>
    <scope>NUCLEOTIDE SEQUENCE [LARGE SCALE GENOMIC DNA]</scope>
    <source>
        <strain evidence="6 7">NBRC 108608</strain>
    </source>
</reference>
<proteinExistence type="predicted"/>
<dbReference type="EMBL" id="BKAG01000027">
    <property type="protein sequence ID" value="GEP44273.1"/>
    <property type="molecule type" value="Genomic_DNA"/>
</dbReference>
<dbReference type="Gene3D" id="2.102.10.10">
    <property type="entry name" value="Rieske [2Fe-2S] iron-sulphur domain"/>
    <property type="match status" value="1"/>
</dbReference>
<evidence type="ECO:0000259" key="5">
    <source>
        <dbReference type="PROSITE" id="PS51296"/>
    </source>
</evidence>
<dbReference type="GO" id="GO:0051537">
    <property type="term" value="F:2 iron, 2 sulfur cluster binding"/>
    <property type="evidence" value="ECO:0007669"/>
    <property type="project" value="UniProtKB-KW"/>
</dbReference>
<dbReference type="GO" id="GO:0046872">
    <property type="term" value="F:metal ion binding"/>
    <property type="evidence" value="ECO:0007669"/>
    <property type="project" value="UniProtKB-KW"/>
</dbReference>
<accession>A0A512MC12</accession>
<evidence type="ECO:0000256" key="1">
    <source>
        <dbReference type="ARBA" id="ARBA00022714"/>
    </source>
</evidence>
<comment type="caution">
    <text evidence="6">The sequence shown here is derived from an EMBL/GenBank/DDBJ whole genome shotgun (WGS) entry which is preliminary data.</text>
</comment>
<keyword evidence="4" id="KW-0411">Iron-sulfur</keyword>
<evidence type="ECO:0000313" key="6">
    <source>
        <dbReference type="EMBL" id="GEP44273.1"/>
    </source>
</evidence>
<protein>
    <recommendedName>
        <fullName evidence="5">Rieske domain-containing protein</fullName>
    </recommendedName>
</protein>
<sequence>MLSRREWVKTFALGCIASVGSGARSTVLADISPGVNVANVIDLKTADFPVLQSTYGSVRVGLFNENLPGGKMVVTRGPGDVFYAVSAVCTHSATIVDAYLHGDTQLIICYGHDSHYAMDGTLLKANDEGTANQGNLPKYNTSYANGVVRIELPSLNFKLNTVFIQSEVGNSKRLALNYNQRLGARYKVRYTPDLITPPVAVNFALTAGGVANQTQTAVATSNNARTLYVDSTQSRGFYFIEMVVETEVAYSP</sequence>
<dbReference type="InterPro" id="IPR036922">
    <property type="entry name" value="Rieske_2Fe-2S_sf"/>
</dbReference>
<evidence type="ECO:0000256" key="3">
    <source>
        <dbReference type="ARBA" id="ARBA00023004"/>
    </source>
</evidence>
<dbReference type="InterPro" id="IPR017941">
    <property type="entry name" value="Rieske_2Fe-2S"/>
</dbReference>
<keyword evidence="2" id="KW-0479">Metal-binding</keyword>
<keyword evidence="1" id="KW-0001">2Fe-2S</keyword>
<organism evidence="6 7">
    <name type="scientific">Brevifollis gellanilyticus</name>
    <dbReference type="NCBI Taxonomy" id="748831"/>
    <lineage>
        <taxon>Bacteria</taxon>
        <taxon>Pseudomonadati</taxon>
        <taxon>Verrucomicrobiota</taxon>
        <taxon>Verrucomicrobiia</taxon>
        <taxon>Verrucomicrobiales</taxon>
        <taxon>Verrucomicrobiaceae</taxon>
    </lineage>
</organism>
<feature type="domain" description="Rieske" evidence="5">
    <location>
        <begin position="66"/>
        <end position="150"/>
    </location>
</feature>
<dbReference type="Proteomes" id="UP000321577">
    <property type="component" value="Unassembled WGS sequence"/>
</dbReference>
<evidence type="ECO:0000256" key="4">
    <source>
        <dbReference type="ARBA" id="ARBA00023014"/>
    </source>
</evidence>
<dbReference type="SUPFAM" id="SSF50022">
    <property type="entry name" value="ISP domain"/>
    <property type="match status" value="1"/>
</dbReference>
<keyword evidence="7" id="KW-1185">Reference proteome</keyword>
<name>A0A512MC12_9BACT</name>
<evidence type="ECO:0000256" key="2">
    <source>
        <dbReference type="ARBA" id="ARBA00022723"/>
    </source>
</evidence>
<evidence type="ECO:0000313" key="7">
    <source>
        <dbReference type="Proteomes" id="UP000321577"/>
    </source>
</evidence>
<dbReference type="PROSITE" id="PS51296">
    <property type="entry name" value="RIESKE"/>
    <property type="match status" value="1"/>
</dbReference>
<keyword evidence="3" id="KW-0408">Iron</keyword>
<dbReference type="AlphaFoldDB" id="A0A512MC12"/>
<dbReference type="Pfam" id="PF00355">
    <property type="entry name" value="Rieske"/>
    <property type="match status" value="1"/>
</dbReference>